<protein>
    <submittedName>
        <fullName evidence="2">Uncharacterized protein</fullName>
    </submittedName>
</protein>
<accession>A0A2D6YMC0</accession>
<name>A0A2D6YMC0_9DELT</name>
<organism evidence="2 3">
    <name type="scientific">SAR324 cluster bacterium</name>
    <dbReference type="NCBI Taxonomy" id="2024889"/>
    <lineage>
        <taxon>Bacteria</taxon>
        <taxon>Deltaproteobacteria</taxon>
        <taxon>SAR324 cluster</taxon>
    </lineage>
</organism>
<evidence type="ECO:0000313" key="3">
    <source>
        <dbReference type="Proteomes" id="UP000226525"/>
    </source>
</evidence>
<dbReference type="Proteomes" id="UP000226525">
    <property type="component" value="Unassembled WGS sequence"/>
</dbReference>
<gene>
    <name evidence="2" type="ORF">CMN54_12790</name>
</gene>
<reference evidence="3" key="1">
    <citation type="submission" date="2017-09" db="EMBL/GenBank/DDBJ databases">
        <title>The Reconstruction of 2,631 Draft Metagenome-Assembled Genomes from the Global Oceans.</title>
        <authorList>
            <person name="Tully B.J."/>
            <person name="Graham E.D."/>
            <person name="Heidelberg J.F."/>
        </authorList>
    </citation>
    <scope>NUCLEOTIDE SEQUENCE [LARGE SCALE GENOMIC DNA]</scope>
</reference>
<proteinExistence type="predicted"/>
<sequence>MQKHHHVLHDRVEPAALGSPNQGGDWDTGTASAEDVTNQPGNAIITHQQQQGFMKELFLLAPKVRRIDYN</sequence>
<evidence type="ECO:0000256" key="1">
    <source>
        <dbReference type="SAM" id="MobiDB-lite"/>
    </source>
</evidence>
<dbReference type="AlphaFoldDB" id="A0A2D6YMC0"/>
<dbReference type="EMBL" id="NZEX01000152">
    <property type="protein sequence ID" value="MAH64294.1"/>
    <property type="molecule type" value="Genomic_DNA"/>
</dbReference>
<evidence type="ECO:0000313" key="2">
    <source>
        <dbReference type="EMBL" id="MAH64294.1"/>
    </source>
</evidence>
<feature type="region of interest" description="Disordered" evidence="1">
    <location>
        <begin position="1"/>
        <end position="38"/>
    </location>
</feature>
<feature type="compositionally biased region" description="Polar residues" evidence="1">
    <location>
        <begin position="29"/>
        <end position="38"/>
    </location>
</feature>
<comment type="caution">
    <text evidence="2">The sequence shown here is derived from an EMBL/GenBank/DDBJ whole genome shotgun (WGS) entry which is preliminary data.</text>
</comment>